<dbReference type="EMBL" id="JASPKY010000920">
    <property type="protein sequence ID" value="KAK9680225.1"/>
    <property type="molecule type" value="Genomic_DNA"/>
</dbReference>
<comment type="caution">
    <text evidence="3">The sequence shown here is derived from an EMBL/GenBank/DDBJ whole genome shotgun (WGS) entry which is preliminary data.</text>
</comment>
<keyword evidence="4" id="KW-1185">Reference proteome</keyword>
<feature type="domain" description="HTH psq-type" evidence="2">
    <location>
        <begin position="24"/>
        <end position="50"/>
    </location>
</feature>
<comment type="subcellular location">
    <subcellularLocation>
        <location evidence="1">Nucleus</location>
    </subcellularLocation>
</comment>
<dbReference type="Proteomes" id="UP001458880">
    <property type="component" value="Unassembled WGS sequence"/>
</dbReference>
<reference evidence="3 4" key="1">
    <citation type="journal article" date="2024" name="BMC Genomics">
        <title>De novo assembly and annotation of Popillia japonica's genome with initial clues to its potential as an invasive pest.</title>
        <authorList>
            <person name="Cucini C."/>
            <person name="Boschi S."/>
            <person name="Funari R."/>
            <person name="Cardaioli E."/>
            <person name="Iannotti N."/>
            <person name="Marturano G."/>
            <person name="Paoli F."/>
            <person name="Bruttini M."/>
            <person name="Carapelli A."/>
            <person name="Frati F."/>
            <person name="Nardi F."/>
        </authorList>
    </citation>
    <scope>NUCLEOTIDE SEQUENCE [LARGE SCALE GENOMIC DNA]</scope>
    <source>
        <strain evidence="3">DMR45628</strain>
    </source>
</reference>
<accession>A0AAW1HUG6</accession>
<gene>
    <name evidence="3" type="ORF">QE152_g39263</name>
</gene>
<dbReference type="InterPro" id="IPR007889">
    <property type="entry name" value="HTH_Psq"/>
</dbReference>
<evidence type="ECO:0000256" key="1">
    <source>
        <dbReference type="ARBA" id="ARBA00004123"/>
    </source>
</evidence>
<dbReference type="Pfam" id="PF05225">
    <property type="entry name" value="HTH_psq"/>
    <property type="match status" value="1"/>
</dbReference>
<proteinExistence type="predicted"/>
<dbReference type="GO" id="GO:0005634">
    <property type="term" value="C:nucleus"/>
    <property type="evidence" value="ECO:0007669"/>
    <property type="project" value="UniProtKB-SubCell"/>
</dbReference>
<sequence length="119" mass="13062">MPNVSKGSKYKKKYTEKDVASTLNTIKNGVSKEQAAKLYGVPRATIQFRLSNKFTKASPGPSPILTASDEDTLVKWIMANFTVMFTFSASGKRLPPAILNSVPEEWGMGLSENGWMDEG</sequence>
<name>A0AAW1HUG6_POPJA</name>
<evidence type="ECO:0000259" key="2">
    <source>
        <dbReference type="Pfam" id="PF05225"/>
    </source>
</evidence>
<dbReference type="Gene3D" id="1.10.10.60">
    <property type="entry name" value="Homeodomain-like"/>
    <property type="match status" value="1"/>
</dbReference>
<dbReference type="GO" id="GO:0003677">
    <property type="term" value="F:DNA binding"/>
    <property type="evidence" value="ECO:0007669"/>
    <property type="project" value="UniProtKB-KW"/>
</dbReference>
<keyword evidence="3" id="KW-0238">DNA-binding</keyword>
<evidence type="ECO:0000313" key="4">
    <source>
        <dbReference type="Proteomes" id="UP001458880"/>
    </source>
</evidence>
<organism evidence="3 4">
    <name type="scientific">Popillia japonica</name>
    <name type="common">Japanese beetle</name>
    <dbReference type="NCBI Taxonomy" id="7064"/>
    <lineage>
        <taxon>Eukaryota</taxon>
        <taxon>Metazoa</taxon>
        <taxon>Ecdysozoa</taxon>
        <taxon>Arthropoda</taxon>
        <taxon>Hexapoda</taxon>
        <taxon>Insecta</taxon>
        <taxon>Pterygota</taxon>
        <taxon>Neoptera</taxon>
        <taxon>Endopterygota</taxon>
        <taxon>Coleoptera</taxon>
        <taxon>Polyphaga</taxon>
        <taxon>Scarabaeiformia</taxon>
        <taxon>Scarabaeidae</taxon>
        <taxon>Rutelinae</taxon>
        <taxon>Popillia</taxon>
    </lineage>
</organism>
<evidence type="ECO:0000313" key="3">
    <source>
        <dbReference type="EMBL" id="KAK9680225.1"/>
    </source>
</evidence>
<dbReference type="AlphaFoldDB" id="A0AAW1HUG6"/>
<dbReference type="SUPFAM" id="SSF46689">
    <property type="entry name" value="Homeodomain-like"/>
    <property type="match status" value="1"/>
</dbReference>
<dbReference type="InterPro" id="IPR009057">
    <property type="entry name" value="Homeodomain-like_sf"/>
</dbReference>
<protein>
    <submittedName>
        <fullName evidence="3">CENP-B N-terminal DNA-binding domain</fullName>
    </submittedName>
</protein>